<comment type="caution">
    <text evidence="3">The sequence shown here is derived from an EMBL/GenBank/DDBJ whole genome shotgun (WGS) entry which is preliminary data.</text>
</comment>
<gene>
    <name evidence="3" type="ORF">GS398_01110</name>
</gene>
<evidence type="ECO:0000313" key="3">
    <source>
        <dbReference type="EMBL" id="MXV13887.1"/>
    </source>
</evidence>
<evidence type="ECO:0000313" key="4">
    <source>
        <dbReference type="Proteomes" id="UP000451233"/>
    </source>
</evidence>
<dbReference type="AlphaFoldDB" id="A0A7K1XSN7"/>
<name>A0A7K1XSN7_9SPHI</name>
<evidence type="ECO:0000256" key="1">
    <source>
        <dbReference type="SAM" id="MobiDB-lite"/>
    </source>
</evidence>
<protein>
    <recommendedName>
        <fullName evidence="2">Iminophenyl-pyruvate dimer synthase domain-containing protein</fullName>
    </recommendedName>
</protein>
<proteinExistence type="predicted"/>
<evidence type="ECO:0000259" key="2">
    <source>
        <dbReference type="Pfam" id="PF12902"/>
    </source>
</evidence>
<dbReference type="Proteomes" id="UP000451233">
    <property type="component" value="Unassembled WGS sequence"/>
</dbReference>
<organism evidence="3 4">
    <name type="scientific">Hufsiella ginkgonis</name>
    <dbReference type="NCBI Taxonomy" id="2695274"/>
    <lineage>
        <taxon>Bacteria</taxon>
        <taxon>Pseudomonadati</taxon>
        <taxon>Bacteroidota</taxon>
        <taxon>Sphingobacteriia</taxon>
        <taxon>Sphingobacteriales</taxon>
        <taxon>Sphingobacteriaceae</taxon>
        <taxon>Hufsiella</taxon>
    </lineage>
</organism>
<feature type="region of interest" description="Disordered" evidence="1">
    <location>
        <begin position="73"/>
        <end position="94"/>
    </location>
</feature>
<keyword evidence="4" id="KW-1185">Reference proteome</keyword>
<dbReference type="RefSeq" id="WP_160904913.1">
    <property type="nucleotide sequence ID" value="NZ_WVHS01000001.1"/>
</dbReference>
<feature type="domain" description="Iminophenyl-pyruvate dimer synthase" evidence="2">
    <location>
        <begin position="28"/>
        <end position="338"/>
    </location>
</feature>
<dbReference type="EMBL" id="WVHS01000001">
    <property type="protein sequence ID" value="MXV13887.1"/>
    <property type="molecule type" value="Genomic_DNA"/>
</dbReference>
<dbReference type="InterPro" id="IPR026820">
    <property type="entry name" value="VioB/RebD_dom"/>
</dbReference>
<feature type="compositionally biased region" description="Basic and acidic residues" evidence="1">
    <location>
        <begin position="75"/>
        <end position="88"/>
    </location>
</feature>
<dbReference type="Gene3D" id="1.20.1260.10">
    <property type="match status" value="1"/>
</dbReference>
<accession>A0A7K1XSN7</accession>
<reference evidence="3 4" key="1">
    <citation type="submission" date="2019-11" db="EMBL/GenBank/DDBJ databases">
        <title>Pedobacter sp. HMF7056 Genome sequencing and assembly.</title>
        <authorList>
            <person name="Kang H."/>
            <person name="Kim H."/>
            <person name="Joh K."/>
        </authorList>
    </citation>
    <scope>NUCLEOTIDE SEQUENCE [LARGE SCALE GENOMIC DNA]</scope>
    <source>
        <strain evidence="3 4">HMF7056</strain>
    </source>
</reference>
<dbReference type="Pfam" id="PF12902">
    <property type="entry name" value="Ferritin-like"/>
    <property type="match status" value="1"/>
</dbReference>
<sequence>MLQAQKPITDRPLSFVETDKSALNAIAQASVNVELFTIPLYMTSLYSIYGTHQVNGQNDFYEGRLWPGMSTSVIRKKDPADPDPDARKNLTPYDTQGNKEAFNGIFSVFIAEMLHLQLASNLCNAIGVKPTYTGAPLQNENFGWDCYAGSSVIPHILDFQDCKPWEQIKAEREKKGDDKKHIPIDYRAIKVMLGPVDQNQVDLFLAIEETEEDAHEILIDPDKYFPTVPFANWTAKSKAADLPMFGSIGYMYLCLFTYLSIEYTDGQTLWDKVFKAKSLQQDLFNTDTDTHKPEYPLMSATIDANEAAAALTQAIDMIDGITDQGEGKGVVPVIRQIAHQMLLNKKAKLQNAANSETNDHGKLDEAIARLAALTAVAHQYQPNADNLEKDYPSYNDKGIQQKQSRDAYARVSFGSVDHYATFAKVRELLLDGQIKTWADWHADPQNVWTASMLKTKDHVADKYPIPSAQDVAGALNNLKQKDPDKNYQMLSHVVAGAIKGVTSVLNDYFNKPGTSFPFPSMSGSGDRMALCWAVFGKAPALSIGVESKVSGLLYHACQGLSLDPNNPGKPNSCAPVAVFHTCKGSNTCAAEGGCGFVQSVQGGGSCGGGGSSCTSSGKPSPKGIASKHAMLNATKGHALHGAAPNIPNPFTKPRSPAYYSAPSDNRCMSYGGCAVPISASQIFPAPDSTDPEQPGQMELYNFLGSQFQPMPVNTMSYQAGDLVYDVAWNAYIAVLQERNRPIPPKPKPSDIRLAFPPST</sequence>
<dbReference type="InterPro" id="IPR012347">
    <property type="entry name" value="Ferritin-like"/>
</dbReference>